<dbReference type="InterPro" id="IPR025433">
    <property type="entry name" value="DUF4168"/>
</dbReference>
<organism evidence="3 4">
    <name type="scientific">Marinomonas profundi</name>
    <dbReference type="NCBI Taxonomy" id="2726122"/>
    <lineage>
        <taxon>Bacteria</taxon>
        <taxon>Pseudomonadati</taxon>
        <taxon>Pseudomonadota</taxon>
        <taxon>Gammaproteobacteria</taxon>
        <taxon>Oceanospirillales</taxon>
        <taxon>Oceanospirillaceae</taxon>
        <taxon>Marinomonas</taxon>
    </lineage>
</organism>
<sequence>MKSTIAKVTTLLLALGLSSVLYANEGQTNSTQAQAPQAAPAATDINKADLEKFAAVQTDLEAIRDEYAGKLEGTSDPEQAAALQQEAAQTMVQAVESTGLDVNVYTQIAQAVNSDPALREQVMKMMN</sequence>
<dbReference type="RefSeq" id="WP_168826356.1">
    <property type="nucleotide sequence ID" value="NZ_CP073013.1"/>
</dbReference>
<keyword evidence="1" id="KW-0732">Signal</keyword>
<evidence type="ECO:0000313" key="4">
    <source>
        <dbReference type="Proteomes" id="UP000586067"/>
    </source>
</evidence>
<feature type="chain" id="PRO_5032851358" evidence="1">
    <location>
        <begin position="24"/>
        <end position="127"/>
    </location>
</feature>
<protein>
    <submittedName>
        <fullName evidence="3">DUF4168 domain-containing protein</fullName>
    </submittedName>
</protein>
<evidence type="ECO:0000259" key="2">
    <source>
        <dbReference type="Pfam" id="PF13767"/>
    </source>
</evidence>
<name>A0A847R3M7_9GAMM</name>
<evidence type="ECO:0000256" key="1">
    <source>
        <dbReference type="SAM" id="SignalP"/>
    </source>
</evidence>
<gene>
    <name evidence="3" type="ORF">HGG82_12980</name>
</gene>
<proteinExistence type="predicted"/>
<feature type="domain" description="DUF4168" evidence="2">
    <location>
        <begin position="47"/>
        <end position="122"/>
    </location>
</feature>
<feature type="signal peptide" evidence="1">
    <location>
        <begin position="1"/>
        <end position="23"/>
    </location>
</feature>
<dbReference type="Pfam" id="PF13767">
    <property type="entry name" value="DUF4168"/>
    <property type="match status" value="1"/>
</dbReference>
<keyword evidence="4" id="KW-1185">Reference proteome</keyword>
<reference evidence="3 4" key="1">
    <citation type="submission" date="2020-04" db="EMBL/GenBank/DDBJ databases">
        <title>Marinomonas sp. M1K-6 isolated from the deep seawater of the Mariana Trench.</title>
        <authorList>
            <person name="Li Y."/>
        </authorList>
    </citation>
    <scope>NUCLEOTIDE SEQUENCE [LARGE SCALE GENOMIC DNA]</scope>
    <source>
        <strain evidence="3 4">M1K-6</strain>
    </source>
</reference>
<dbReference type="Proteomes" id="UP000586067">
    <property type="component" value="Unassembled WGS sequence"/>
</dbReference>
<dbReference type="AlphaFoldDB" id="A0A847R3M7"/>
<comment type="caution">
    <text evidence="3">The sequence shown here is derived from an EMBL/GenBank/DDBJ whole genome shotgun (WGS) entry which is preliminary data.</text>
</comment>
<evidence type="ECO:0000313" key="3">
    <source>
        <dbReference type="EMBL" id="NLQ18522.1"/>
    </source>
</evidence>
<dbReference type="EMBL" id="JABAEK010000015">
    <property type="protein sequence ID" value="NLQ18522.1"/>
    <property type="molecule type" value="Genomic_DNA"/>
</dbReference>
<accession>A0A847R3M7</accession>